<evidence type="ECO:0000313" key="9">
    <source>
        <dbReference type="EMBL" id="VAX11105.1"/>
    </source>
</evidence>
<dbReference type="HAMAP" id="MF_00366">
    <property type="entry name" value="RNApol_bact_RpoZ"/>
    <property type="match status" value="1"/>
</dbReference>
<feature type="region of interest" description="Disordered" evidence="8">
    <location>
        <begin position="72"/>
        <end position="94"/>
    </location>
</feature>
<dbReference type="Pfam" id="PF01192">
    <property type="entry name" value="RNA_pol_Rpb6"/>
    <property type="match status" value="1"/>
</dbReference>
<comment type="catalytic activity">
    <reaction evidence="7">
        <text>RNA(n) + a ribonucleoside 5'-triphosphate = RNA(n+1) + diphosphate</text>
        <dbReference type="Rhea" id="RHEA:21248"/>
        <dbReference type="Rhea" id="RHEA-COMP:14527"/>
        <dbReference type="Rhea" id="RHEA-COMP:17342"/>
        <dbReference type="ChEBI" id="CHEBI:33019"/>
        <dbReference type="ChEBI" id="CHEBI:61557"/>
        <dbReference type="ChEBI" id="CHEBI:140395"/>
        <dbReference type="EC" id="2.7.7.6"/>
    </reaction>
</comment>
<dbReference type="NCBIfam" id="TIGR00690">
    <property type="entry name" value="rpoZ"/>
    <property type="match status" value="1"/>
</dbReference>
<evidence type="ECO:0000256" key="1">
    <source>
        <dbReference type="ARBA" id="ARBA00006711"/>
    </source>
</evidence>
<dbReference type="InterPro" id="IPR003716">
    <property type="entry name" value="DNA-dir_RNA_pol_omega"/>
</dbReference>
<sequence length="144" mass="14637">MARVTVEDCLENVDNRFELVLVASKRARQLAMGKEPLVDAEKDKPTVVALREIAEGLVNASILDEVIEEPEEVVLEEDSSEEKSTTATADVEGDSGGIDVAAAIKAALGGMGGGLAGLTAAVADNAEAESGDAAPKAGASEGGE</sequence>
<evidence type="ECO:0000256" key="7">
    <source>
        <dbReference type="ARBA" id="ARBA00048552"/>
    </source>
</evidence>
<dbReference type="InterPro" id="IPR036161">
    <property type="entry name" value="RPB6/omega-like_sf"/>
</dbReference>
<dbReference type="EC" id="2.7.7.6" evidence="2"/>
<evidence type="ECO:0000256" key="8">
    <source>
        <dbReference type="SAM" id="MobiDB-lite"/>
    </source>
</evidence>
<evidence type="ECO:0000256" key="4">
    <source>
        <dbReference type="ARBA" id="ARBA00022679"/>
    </source>
</evidence>
<keyword evidence="6" id="KW-0804">Transcription</keyword>
<protein>
    <recommendedName>
        <fullName evidence="2">DNA-directed RNA polymerase</fullName>
        <ecNumber evidence="2">2.7.7.6</ecNumber>
    </recommendedName>
</protein>
<evidence type="ECO:0000256" key="5">
    <source>
        <dbReference type="ARBA" id="ARBA00022695"/>
    </source>
</evidence>
<dbReference type="PANTHER" id="PTHR34476">
    <property type="entry name" value="DNA-DIRECTED RNA POLYMERASE SUBUNIT OMEGA"/>
    <property type="match status" value="1"/>
</dbReference>
<dbReference type="InterPro" id="IPR006110">
    <property type="entry name" value="Pol_omega/Rpo6/RPB6"/>
</dbReference>
<accession>A0A3B1BXI0</accession>
<dbReference type="GO" id="GO:0000428">
    <property type="term" value="C:DNA-directed RNA polymerase complex"/>
    <property type="evidence" value="ECO:0007669"/>
    <property type="project" value="UniProtKB-KW"/>
</dbReference>
<keyword evidence="4 9" id="KW-0808">Transferase</keyword>
<evidence type="ECO:0000256" key="3">
    <source>
        <dbReference type="ARBA" id="ARBA00022478"/>
    </source>
</evidence>
<dbReference type="PANTHER" id="PTHR34476:SF1">
    <property type="entry name" value="DNA-DIRECTED RNA POLYMERASE SUBUNIT OMEGA"/>
    <property type="match status" value="1"/>
</dbReference>
<dbReference type="EMBL" id="UOFY01000063">
    <property type="protein sequence ID" value="VAX11105.1"/>
    <property type="molecule type" value="Genomic_DNA"/>
</dbReference>
<dbReference type="AlphaFoldDB" id="A0A3B1BXI0"/>
<proteinExistence type="inferred from homology"/>
<dbReference type="GO" id="GO:0006351">
    <property type="term" value="P:DNA-templated transcription"/>
    <property type="evidence" value="ECO:0007669"/>
    <property type="project" value="InterPro"/>
</dbReference>
<evidence type="ECO:0000256" key="2">
    <source>
        <dbReference type="ARBA" id="ARBA00012418"/>
    </source>
</evidence>
<dbReference type="Gene3D" id="3.90.940.10">
    <property type="match status" value="1"/>
</dbReference>
<dbReference type="SMART" id="SM01409">
    <property type="entry name" value="RNA_pol_Rpb6"/>
    <property type="match status" value="1"/>
</dbReference>
<comment type="similarity">
    <text evidence="1">Belongs to the RNA polymerase subunit omega family.</text>
</comment>
<reference evidence="9" key="1">
    <citation type="submission" date="2018-06" db="EMBL/GenBank/DDBJ databases">
        <authorList>
            <person name="Zhirakovskaya E."/>
        </authorList>
    </citation>
    <scope>NUCLEOTIDE SEQUENCE</scope>
</reference>
<dbReference type="GO" id="GO:0003899">
    <property type="term" value="F:DNA-directed RNA polymerase activity"/>
    <property type="evidence" value="ECO:0007669"/>
    <property type="project" value="UniProtKB-EC"/>
</dbReference>
<gene>
    <name evidence="9" type="ORF">MNBD_GAMMA25-2351</name>
</gene>
<keyword evidence="5 9" id="KW-0548">Nucleotidyltransferase</keyword>
<dbReference type="SUPFAM" id="SSF63562">
    <property type="entry name" value="RPB6/omega subunit-like"/>
    <property type="match status" value="1"/>
</dbReference>
<dbReference type="GO" id="GO:0003677">
    <property type="term" value="F:DNA binding"/>
    <property type="evidence" value="ECO:0007669"/>
    <property type="project" value="InterPro"/>
</dbReference>
<name>A0A3B1BXI0_9ZZZZ</name>
<keyword evidence="3 9" id="KW-0240">DNA-directed RNA polymerase</keyword>
<organism evidence="9">
    <name type="scientific">hydrothermal vent metagenome</name>
    <dbReference type="NCBI Taxonomy" id="652676"/>
    <lineage>
        <taxon>unclassified sequences</taxon>
        <taxon>metagenomes</taxon>
        <taxon>ecological metagenomes</taxon>
    </lineage>
</organism>
<evidence type="ECO:0000256" key="6">
    <source>
        <dbReference type="ARBA" id="ARBA00023163"/>
    </source>
</evidence>